<sequence>MRFIWISIRNNHLNKTHPVSNRSTSTAPINICNRMNN</sequence>
<organism evidence="1">
    <name type="scientific">Arundo donax</name>
    <name type="common">Giant reed</name>
    <name type="synonym">Donax arundinaceus</name>
    <dbReference type="NCBI Taxonomy" id="35708"/>
    <lineage>
        <taxon>Eukaryota</taxon>
        <taxon>Viridiplantae</taxon>
        <taxon>Streptophyta</taxon>
        <taxon>Embryophyta</taxon>
        <taxon>Tracheophyta</taxon>
        <taxon>Spermatophyta</taxon>
        <taxon>Magnoliopsida</taxon>
        <taxon>Liliopsida</taxon>
        <taxon>Poales</taxon>
        <taxon>Poaceae</taxon>
        <taxon>PACMAD clade</taxon>
        <taxon>Arundinoideae</taxon>
        <taxon>Arundineae</taxon>
        <taxon>Arundo</taxon>
    </lineage>
</organism>
<reference evidence="1" key="2">
    <citation type="journal article" date="2015" name="Data Brief">
        <title>Shoot transcriptome of the giant reed, Arundo donax.</title>
        <authorList>
            <person name="Barrero R.A."/>
            <person name="Guerrero F.D."/>
            <person name="Moolhuijzen P."/>
            <person name="Goolsby J.A."/>
            <person name="Tidwell J."/>
            <person name="Bellgard S.E."/>
            <person name="Bellgard M.I."/>
        </authorList>
    </citation>
    <scope>NUCLEOTIDE SEQUENCE</scope>
    <source>
        <tissue evidence="1">Shoot tissue taken approximately 20 cm above the soil surface</tissue>
    </source>
</reference>
<dbReference type="EMBL" id="GBRH01166186">
    <property type="protein sequence ID" value="JAE31710.1"/>
    <property type="molecule type" value="Transcribed_RNA"/>
</dbReference>
<name>A0A0A9H3D2_ARUDO</name>
<evidence type="ECO:0000313" key="1">
    <source>
        <dbReference type="EMBL" id="JAE31710.1"/>
    </source>
</evidence>
<protein>
    <submittedName>
        <fullName evidence="1">Copper amine oxidase, putative</fullName>
    </submittedName>
</protein>
<reference evidence="1" key="1">
    <citation type="submission" date="2014-09" db="EMBL/GenBank/DDBJ databases">
        <authorList>
            <person name="Magalhaes I.L.F."/>
            <person name="Oliveira U."/>
            <person name="Santos F.R."/>
            <person name="Vidigal T.H.D.A."/>
            <person name="Brescovit A.D."/>
            <person name="Santos A.J."/>
        </authorList>
    </citation>
    <scope>NUCLEOTIDE SEQUENCE</scope>
    <source>
        <tissue evidence="1">Shoot tissue taken approximately 20 cm above the soil surface</tissue>
    </source>
</reference>
<accession>A0A0A9H3D2</accession>
<dbReference type="AlphaFoldDB" id="A0A0A9H3D2"/>
<proteinExistence type="predicted"/>